<dbReference type="PANTHER" id="PTHR21600">
    <property type="entry name" value="MITOCHONDRIAL RNA PSEUDOURIDINE SYNTHASE"/>
    <property type="match status" value="1"/>
</dbReference>
<dbReference type="EMBL" id="JALLAZ020001728">
    <property type="protein sequence ID" value="KAL3766552.1"/>
    <property type="molecule type" value="Genomic_DNA"/>
</dbReference>
<dbReference type="InterPro" id="IPR020103">
    <property type="entry name" value="PsdUridine_synth_cat_dom_sf"/>
</dbReference>
<organism evidence="4 5">
    <name type="scientific">Stephanodiscus triporus</name>
    <dbReference type="NCBI Taxonomy" id="2934178"/>
    <lineage>
        <taxon>Eukaryota</taxon>
        <taxon>Sar</taxon>
        <taxon>Stramenopiles</taxon>
        <taxon>Ochrophyta</taxon>
        <taxon>Bacillariophyta</taxon>
        <taxon>Coscinodiscophyceae</taxon>
        <taxon>Thalassiosirophycidae</taxon>
        <taxon>Stephanodiscales</taxon>
        <taxon>Stephanodiscaceae</taxon>
        <taxon>Stephanodiscus</taxon>
    </lineage>
</organism>
<dbReference type="Pfam" id="PF00849">
    <property type="entry name" value="PseudoU_synth_2"/>
    <property type="match status" value="1"/>
</dbReference>
<dbReference type="GO" id="GO:0009982">
    <property type="term" value="F:pseudouridine synthase activity"/>
    <property type="evidence" value="ECO:0007669"/>
    <property type="project" value="UniProtKB-ARBA"/>
</dbReference>
<dbReference type="Proteomes" id="UP001530315">
    <property type="component" value="Unassembled WGS sequence"/>
</dbReference>
<sequence length="430" mass="47866">MSLPNVPSHLTIRVLYSDDDIVVIDKPCDLRSVPGHANPPPPEKERPRANTDSEPTSHRQTAQEAWVKAIQSMSADGGGTTITATGQINFQGISMEYAAAREVIRNLGTSANPSGVPRKLETFVKYCHRNFRRLLPSLIDLCDDRVECEPRQKKQKTDSAVSSKMREIANLAYSDIQHKQRRLMNLPKPTADWESAIGQLRMLGFGDFSNCVSTVSKDSGNAEKRDPECTSQSIESKLHVVHRLDCQTSGIMVVARNQVAASYLCRAWREREMVQKTYLAHVKDWPPYHQHHVSEGTIDVPLAPSRTERIKWEVIPVAEGGKECKTYWKVYQDFDKEGIILELHPITGRTHQLRLHCAEIGSGIVGDSLYGDSPIAWCVDDGQGNGGKSSLGNESSKTLRLHAHKLTFPKPKTGEKITFESSVDFSIASA</sequence>
<reference evidence="4 5" key="1">
    <citation type="submission" date="2024-10" db="EMBL/GenBank/DDBJ databases">
        <title>Updated reference genomes for cyclostephanoid diatoms.</title>
        <authorList>
            <person name="Roberts W.R."/>
            <person name="Alverson A.J."/>
        </authorList>
    </citation>
    <scope>NUCLEOTIDE SEQUENCE [LARGE SCALE GENOMIC DNA]</scope>
    <source>
        <strain evidence="4 5">AJA276-08</strain>
    </source>
</reference>
<proteinExistence type="inferred from homology"/>
<evidence type="ECO:0000256" key="1">
    <source>
        <dbReference type="ARBA" id="ARBA00010876"/>
    </source>
</evidence>
<keyword evidence="5" id="KW-1185">Reference proteome</keyword>
<dbReference type="InterPro" id="IPR006145">
    <property type="entry name" value="PsdUridine_synth_RsuA/RluA"/>
</dbReference>
<dbReference type="Gene3D" id="3.30.2350.10">
    <property type="entry name" value="Pseudouridine synthase"/>
    <property type="match status" value="1"/>
</dbReference>
<evidence type="ECO:0000313" key="4">
    <source>
        <dbReference type="EMBL" id="KAL3766552.1"/>
    </source>
</evidence>
<dbReference type="InterPro" id="IPR006224">
    <property type="entry name" value="PsdUridine_synth_RluA-like_CS"/>
</dbReference>
<feature type="compositionally biased region" description="Basic and acidic residues" evidence="2">
    <location>
        <begin position="42"/>
        <end position="57"/>
    </location>
</feature>
<gene>
    <name evidence="4" type="ORF">ACHAW5_000787</name>
</gene>
<name>A0ABD3MWB5_9STRA</name>
<comment type="caution">
    <text evidence="4">The sequence shown here is derived from an EMBL/GenBank/DDBJ whole genome shotgun (WGS) entry which is preliminary data.</text>
</comment>
<feature type="domain" description="Pseudouridine synthase RsuA/RluA-like" evidence="3">
    <location>
        <begin position="223"/>
        <end position="358"/>
    </location>
</feature>
<dbReference type="InterPro" id="IPR050188">
    <property type="entry name" value="RluA_PseudoU_synthase"/>
</dbReference>
<dbReference type="PROSITE" id="PS01129">
    <property type="entry name" value="PSI_RLU"/>
    <property type="match status" value="1"/>
</dbReference>
<feature type="region of interest" description="Disordered" evidence="2">
    <location>
        <begin position="30"/>
        <end position="62"/>
    </location>
</feature>
<dbReference type="CDD" id="cd02869">
    <property type="entry name" value="PseudoU_synth_RluA_like"/>
    <property type="match status" value="1"/>
</dbReference>
<dbReference type="SUPFAM" id="SSF55120">
    <property type="entry name" value="Pseudouridine synthase"/>
    <property type="match status" value="1"/>
</dbReference>
<dbReference type="PANTHER" id="PTHR21600:SF87">
    <property type="entry name" value="RNA PSEUDOURIDYLATE SYNTHASE DOMAIN-CONTAINING PROTEIN 1"/>
    <property type="match status" value="1"/>
</dbReference>
<evidence type="ECO:0000313" key="5">
    <source>
        <dbReference type="Proteomes" id="UP001530315"/>
    </source>
</evidence>
<evidence type="ECO:0000259" key="3">
    <source>
        <dbReference type="Pfam" id="PF00849"/>
    </source>
</evidence>
<evidence type="ECO:0000256" key="2">
    <source>
        <dbReference type="SAM" id="MobiDB-lite"/>
    </source>
</evidence>
<protein>
    <recommendedName>
        <fullName evidence="3">Pseudouridine synthase RsuA/RluA-like domain-containing protein</fullName>
    </recommendedName>
</protein>
<accession>A0ABD3MWB5</accession>
<dbReference type="AlphaFoldDB" id="A0ABD3MWB5"/>
<comment type="similarity">
    <text evidence="1">Belongs to the pseudouridine synthase RluA family.</text>
</comment>